<comment type="subcellular location">
    <subcellularLocation>
        <location evidence="1">Cell membrane</location>
        <topology evidence="1">Multi-pass membrane protein</topology>
    </subcellularLocation>
    <subcellularLocation>
        <location evidence="8">Membrane</location>
        <topology evidence="8">Multi-pass membrane protein</topology>
    </subcellularLocation>
</comment>
<evidence type="ECO:0000313" key="11">
    <source>
        <dbReference type="EMBL" id="UXE62958.1"/>
    </source>
</evidence>
<evidence type="ECO:0000256" key="1">
    <source>
        <dbReference type="ARBA" id="ARBA00004651"/>
    </source>
</evidence>
<dbReference type="KEGG" id="wna:KA717_09835"/>
<name>A0A977KZY4_9CYAN</name>
<keyword evidence="5 8" id="KW-0653">Protein transport</keyword>
<dbReference type="AlphaFoldDB" id="A0A977KZY4"/>
<evidence type="ECO:0000256" key="4">
    <source>
        <dbReference type="ARBA" id="ARBA00022692"/>
    </source>
</evidence>
<feature type="domain" description="MotA/TolQ/ExbB proton channel" evidence="10">
    <location>
        <begin position="70"/>
        <end position="190"/>
    </location>
</feature>
<dbReference type="GO" id="GO:0005886">
    <property type="term" value="C:plasma membrane"/>
    <property type="evidence" value="ECO:0007669"/>
    <property type="project" value="UniProtKB-SubCell"/>
</dbReference>
<dbReference type="PANTHER" id="PTHR30625:SF15">
    <property type="entry name" value="BIOPOLYMER TRANSPORT PROTEIN EXBB"/>
    <property type="match status" value="1"/>
</dbReference>
<keyword evidence="3" id="KW-1003">Cell membrane</keyword>
<proteinExistence type="inferred from homology"/>
<evidence type="ECO:0000256" key="9">
    <source>
        <dbReference type="SAM" id="Phobius"/>
    </source>
</evidence>
<gene>
    <name evidence="11" type="ORF">KA717_09835</name>
</gene>
<protein>
    <submittedName>
        <fullName evidence="11">MotA/TolQ/ExbB proton channel family protein</fullName>
    </submittedName>
</protein>
<evidence type="ECO:0000256" key="5">
    <source>
        <dbReference type="ARBA" id="ARBA00022927"/>
    </source>
</evidence>
<keyword evidence="4 9" id="KW-0812">Transmembrane</keyword>
<feature type="transmembrane region" description="Helical" evidence="9">
    <location>
        <begin position="12"/>
        <end position="40"/>
    </location>
</feature>
<dbReference type="InterPro" id="IPR002898">
    <property type="entry name" value="MotA_ExbB_proton_chnl"/>
</dbReference>
<accession>A0A977KZY4</accession>
<feature type="transmembrane region" description="Helical" evidence="9">
    <location>
        <begin position="111"/>
        <end position="132"/>
    </location>
</feature>
<keyword evidence="6 9" id="KW-1133">Transmembrane helix</keyword>
<dbReference type="EMBL" id="CP073041">
    <property type="protein sequence ID" value="UXE62958.1"/>
    <property type="molecule type" value="Genomic_DNA"/>
</dbReference>
<dbReference type="GO" id="GO:0017038">
    <property type="term" value="P:protein import"/>
    <property type="evidence" value="ECO:0007669"/>
    <property type="project" value="TreeGrafter"/>
</dbReference>
<dbReference type="Pfam" id="PF01618">
    <property type="entry name" value="MotA_ExbB"/>
    <property type="match status" value="1"/>
</dbReference>
<dbReference type="InterPro" id="IPR050790">
    <property type="entry name" value="ExbB/TolQ_transport"/>
</dbReference>
<feature type="transmembrane region" description="Helical" evidence="9">
    <location>
        <begin position="159"/>
        <end position="179"/>
    </location>
</feature>
<organism evidence="11">
    <name type="scientific">Woronichinia naegeliana WA131</name>
    <dbReference type="NCBI Taxonomy" id="2824559"/>
    <lineage>
        <taxon>Bacteria</taxon>
        <taxon>Bacillati</taxon>
        <taxon>Cyanobacteriota</taxon>
        <taxon>Cyanophyceae</taxon>
        <taxon>Synechococcales</taxon>
        <taxon>Coelosphaeriaceae</taxon>
        <taxon>Woronichinia</taxon>
    </lineage>
</organism>
<comment type="similarity">
    <text evidence="8">Belongs to the exbB/tolQ family.</text>
</comment>
<keyword evidence="2 8" id="KW-0813">Transport</keyword>
<evidence type="ECO:0000256" key="6">
    <source>
        <dbReference type="ARBA" id="ARBA00022989"/>
    </source>
</evidence>
<evidence type="ECO:0000256" key="8">
    <source>
        <dbReference type="RuleBase" id="RU004057"/>
    </source>
</evidence>
<evidence type="ECO:0000259" key="10">
    <source>
        <dbReference type="Pfam" id="PF01618"/>
    </source>
</evidence>
<evidence type="ECO:0000256" key="2">
    <source>
        <dbReference type="ARBA" id="ARBA00022448"/>
    </source>
</evidence>
<sequence length="237" mass="26540">MNPVELFEQGGVVMWPLLFLSILSVSTIIERLWFWGIILFKGSQVQSRILDTAARDWDLAVKVARDSQKYPIGRYLFAPLRLPQADPDVFHLALESAADDQLALMRRGDKILEAAIALSPLLGLLGTVLGLIRSLSSIQIQDLGTSSTTGVTLGISESLISTAAGMIVAIISLAFYRLFQGFWFNQMRLFRKAGSELELIYRQRWIEEEEIRYGETPPRGYLPSELANQYAEGMPES</sequence>
<evidence type="ECO:0000256" key="7">
    <source>
        <dbReference type="ARBA" id="ARBA00023136"/>
    </source>
</evidence>
<keyword evidence="7 9" id="KW-0472">Membrane</keyword>
<dbReference type="PANTHER" id="PTHR30625">
    <property type="entry name" value="PROTEIN TOLQ"/>
    <property type="match status" value="1"/>
</dbReference>
<reference evidence="11" key="1">
    <citation type="submission" date="2021-04" db="EMBL/GenBank/DDBJ databases">
        <title>Genome sequence of Woronichinia naegeliana from Washington state freshwater lake bloom.</title>
        <authorList>
            <person name="Dreher T.W."/>
        </authorList>
    </citation>
    <scope>NUCLEOTIDE SEQUENCE</scope>
    <source>
        <strain evidence="11">WA131</strain>
    </source>
</reference>
<dbReference type="Proteomes" id="UP001065613">
    <property type="component" value="Chromosome"/>
</dbReference>
<evidence type="ECO:0000256" key="3">
    <source>
        <dbReference type="ARBA" id="ARBA00022475"/>
    </source>
</evidence>